<comment type="caution">
    <text evidence="2">The sequence shown here is derived from an EMBL/GenBank/DDBJ whole genome shotgun (WGS) entry which is preliminary data.</text>
</comment>
<dbReference type="GO" id="GO:0003729">
    <property type="term" value="F:mRNA binding"/>
    <property type="evidence" value="ECO:0007669"/>
    <property type="project" value="TreeGrafter"/>
</dbReference>
<keyword evidence="3" id="KW-1185">Reference proteome</keyword>
<dbReference type="GO" id="GO:0007005">
    <property type="term" value="P:mitochondrion organization"/>
    <property type="evidence" value="ECO:0007669"/>
    <property type="project" value="TreeGrafter"/>
</dbReference>
<accession>A0A8H4PWL8</accession>
<evidence type="ECO:0000313" key="3">
    <source>
        <dbReference type="Proteomes" id="UP000557566"/>
    </source>
</evidence>
<protein>
    <recommendedName>
        <fullName evidence="4">Complex I intermediate-associated protein 84</fullName>
    </recommendedName>
</protein>
<dbReference type="InterPro" id="IPR051114">
    <property type="entry name" value="Mito_RNA_Proc_CCM1"/>
</dbReference>
<dbReference type="InterPro" id="IPR011990">
    <property type="entry name" value="TPR-like_helical_dom_sf"/>
</dbReference>
<dbReference type="OrthoDB" id="185373at2759"/>
<dbReference type="PANTHER" id="PTHR47934:SF28">
    <property type="entry name" value="OS04G0488500 PROTEIN"/>
    <property type="match status" value="1"/>
</dbReference>
<gene>
    <name evidence="2" type="ORF">G6O67_001017</name>
</gene>
<name>A0A8H4PWL8_9HYPO</name>
<reference evidence="2 3" key="1">
    <citation type="journal article" date="2020" name="Genome Biol. Evol.">
        <title>A new high-quality draft genome assembly of the Chinese cordyceps Ophiocordyceps sinensis.</title>
        <authorList>
            <person name="Shu R."/>
            <person name="Zhang J."/>
            <person name="Meng Q."/>
            <person name="Zhang H."/>
            <person name="Zhou G."/>
            <person name="Li M."/>
            <person name="Wu P."/>
            <person name="Zhao Y."/>
            <person name="Chen C."/>
            <person name="Qin Q."/>
        </authorList>
    </citation>
    <scope>NUCLEOTIDE SEQUENCE [LARGE SCALE GENOMIC DNA]</scope>
    <source>
        <strain evidence="2 3">IOZ07</strain>
    </source>
</reference>
<proteinExistence type="predicted"/>
<dbReference type="GO" id="GO:0006396">
    <property type="term" value="P:RNA processing"/>
    <property type="evidence" value="ECO:0007669"/>
    <property type="project" value="TreeGrafter"/>
</dbReference>
<evidence type="ECO:0000313" key="2">
    <source>
        <dbReference type="EMBL" id="KAF4511807.1"/>
    </source>
</evidence>
<dbReference type="PANTHER" id="PTHR47934">
    <property type="entry name" value="PENTATRICOPEPTIDE REPEAT-CONTAINING PROTEIN PET309, MITOCHONDRIAL"/>
    <property type="match status" value="1"/>
</dbReference>
<sequence length="816" mass="92304">MGSTDHTRGIGSKDVTALDTPSPPPPTMRAALAHRGRQLLVHQARAPSCAAFATPARRRPTLRPRTQGTLHRTFFEALFRKPPRQIRQPEYEPGWMRIMVWRSRMLDKVRPPPRKELIDAWEKLMLSKLKRRVPLNSTQALQCRRLLEYLAEPAGPNGKTFPLAHIYIAREVLLDIEPHERTRNHVDFARALHSVSTSGQYLSCSAAPELQWCHLVRSLSVYGGSQEALQMMYSKWDVPAYAAPIVSEETGLVEAVARGLAREGKEKELLGLVEYARAHGVPYNRMQAVMVSFYAARDRVPETQHWLGEPTGQALFQAQVYRSIASFACRNDLQSWAMQHFLKLGESQPDKAKWDVLLQAVLLVGKGLGQVKELTSHMVSCEEVLSPDGNTLNGLLRVAVEMRDPTLASDILALGADKGLAPDGETHLVMLQLCLATGNLADAQEAYQRVKYSEVWRSKIKPELHDEYRQSLNQYLALLSVQTPPDFPLILALIEAVEEDQILLPPDTVAALCLRFLENDQHFDVMDILSAHSFLFSEEQREVVQNAFIAFCLDRNTSTRRAWDAYQLLNQFFQDTSPARRTKLMEAFFDRRRPDMASMVFGHMRQHRNQSFHPRLDTYIRCLEGLAQHPDPKGLGVVHNMLKMDTTVQPTTKLYTAMMLAYAACDRPLAALDFWSEITRSREGPSYASLEAVFWTLERKPGGCKRAREIWERIEGLDLEVPPAVYNAYVGAIAGSGELGAAQQAIMNMASTLGSEPDKMTLAIAHNALPGQKLQQDFRQWAKEQYHEAWTELDKVDRRLNESSLCHFKINRVIKA</sequence>
<dbReference type="GO" id="GO:0005739">
    <property type="term" value="C:mitochondrion"/>
    <property type="evidence" value="ECO:0007669"/>
    <property type="project" value="TreeGrafter"/>
</dbReference>
<dbReference type="AlphaFoldDB" id="A0A8H4PWL8"/>
<dbReference type="EMBL" id="JAAVMX010000002">
    <property type="protein sequence ID" value="KAF4511807.1"/>
    <property type="molecule type" value="Genomic_DNA"/>
</dbReference>
<feature type="region of interest" description="Disordered" evidence="1">
    <location>
        <begin position="1"/>
        <end position="27"/>
    </location>
</feature>
<evidence type="ECO:0000256" key="1">
    <source>
        <dbReference type="SAM" id="MobiDB-lite"/>
    </source>
</evidence>
<dbReference type="Gene3D" id="1.25.40.10">
    <property type="entry name" value="Tetratricopeptide repeat domain"/>
    <property type="match status" value="2"/>
</dbReference>
<organism evidence="2 3">
    <name type="scientific">Ophiocordyceps sinensis</name>
    <dbReference type="NCBI Taxonomy" id="72228"/>
    <lineage>
        <taxon>Eukaryota</taxon>
        <taxon>Fungi</taxon>
        <taxon>Dikarya</taxon>
        <taxon>Ascomycota</taxon>
        <taxon>Pezizomycotina</taxon>
        <taxon>Sordariomycetes</taxon>
        <taxon>Hypocreomycetidae</taxon>
        <taxon>Hypocreales</taxon>
        <taxon>Ophiocordycipitaceae</taxon>
        <taxon>Ophiocordyceps</taxon>
    </lineage>
</organism>
<evidence type="ECO:0008006" key="4">
    <source>
        <dbReference type="Google" id="ProtNLM"/>
    </source>
</evidence>
<dbReference type="Proteomes" id="UP000557566">
    <property type="component" value="Unassembled WGS sequence"/>
</dbReference>